<dbReference type="Proteomes" id="UP000283492">
    <property type="component" value="Unassembled WGS sequence"/>
</dbReference>
<dbReference type="AlphaFoldDB" id="A0A3R6AR83"/>
<name>A0A3R6AR83_9FIRM</name>
<dbReference type="RefSeq" id="WP_118582196.1">
    <property type="nucleotide sequence ID" value="NZ_CABJFX010000020.1"/>
</dbReference>
<dbReference type="InterPro" id="IPR023346">
    <property type="entry name" value="Lysozyme-like_dom_sf"/>
</dbReference>
<evidence type="ECO:0000313" key="3">
    <source>
        <dbReference type="Proteomes" id="UP000283492"/>
    </source>
</evidence>
<comment type="caution">
    <text evidence="2">The sequence shown here is derived from an EMBL/GenBank/DDBJ whole genome shotgun (WGS) entry which is preliminary data.</text>
</comment>
<dbReference type="EMBL" id="QSFX01000020">
    <property type="protein sequence ID" value="RHA87429.1"/>
    <property type="molecule type" value="Genomic_DNA"/>
</dbReference>
<protein>
    <recommendedName>
        <fullName evidence="1">Transglycosylase SLT domain-containing protein</fullName>
    </recommendedName>
</protein>
<sequence>MKKGILTLIMALVVAVQPVTTSGEPEQDVEPDRMEETTVEVQGQVVSGTGNRGSKIVIEFGRDTTIPKEYQDYCIEIGEKYHICPELLMAMIEQESSGRADVVNSAGDTGLLQVNPAWHKERMERLGVSDLTDPYSNILVAADYLAELFSENDGDIYLVLMKYNMRHETAEDMFYAGKFSDYSVMVEHRAWELQQLHDEKGGQS</sequence>
<feature type="domain" description="Transglycosylase SLT" evidence="1">
    <location>
        <begin position="73"/>
        <end position="165"/>
    </location>
</feature>
<dbReference type="Pfam" id="PF01464">
    <property type="entry name" value="SLT"/>
    <property type="match status" value="1"/>
</dbReference>
<dbReference type="InterPro" id="IPR008258">
    <property type="entry name" value="Transglycosylase_SLT_dom_1"/>
</dbReference>
<dbReference type="PANTHER" id="PTHR37423">
    <property type="entry name" value="SOLUBLE LYTIC MUREIN TRANSGLYCOSYLASE-RELATED"/>
    <property type="match status" value="1"/>
</dbReference>
<reference evidence="2 3" key="1">
    <citation type="submission" date="2018-08" db="EMBL/GenBank/DDBJ databases">
        <title>A genome reference for cultivated species of the human gut microbiota.</title>
        <authorList>
            <person name="Zou Y."/>
            <person name="Xue W."/>
            <person name="Luo G."/>
        </authorList>
    </citation>
    <scope>NUCLEOTIDE SEQUENCE [LARGE SCALE GENOMIC DNA]</scope>
    <source>
        <strain evidence="2 3">AM42-1AC</strain>
    </source>
</reference>
<accession>A0A3R6AR83</accession>
<dbReference type="PANTHER" id="PTHR37423:SF2">
    <property type="entry name" value="MEMBRANE-BOUND LYTIC MUREIN TRANSGLYCOSYLASE C"/>
    <property type="match status" value="1"/>
</dbReference>
<dbReference type="SUPFAM" id="SSF53955">
    <property type="entry name" value="Lysozyme-like"/>
    <property type="match status" value="1"/>
</dbReference>
<dbReference type="Gene3D" id="1.10.530.10">
    <property type="match status" value="1"/>
</dbReference>
<dbReference type="CDD" id="cd00254">
    <property type="entry name" value="LT-like"/>
    <property type="match status" value="1"/>
</dbReference>
<evidence type="ECO:0000259" key="1">
    <source>
        <dbReference type="Pfam" id="PF01464"/>
    </source>
</evidence>
<evidence type="ECO:0000313" key="2">
    <source>
        <dbReference type="EMBL" id="RHA87429.1"/>
    </source>
</evidence>
<proteinExistence type="predicted"/>
<organism evidence="2 3">
    <name type="scientific">Roseburia inulinivorans</name>
    <dbReference type="NCBI Taxonomy" id="360807"/>
    <lineage>
        <taxon>Bacteria</taxon>
        <taxon>Bacillati</taxon>
        <taxon>Bacillota</taxon>
        <taxon>Clostridia</taxon>
        <taxon>Lachnospirales</taxon>
        <taxon>Lachnospiraceae</taxon>
        <taxon>Roseburia</taxon>
    </lineage>
</organism>
<gene>
    <name evidence="2" type="ORF">DW914_11385</name>
</gene>